<comment type="caution">
    <text evidence="2">The sequence shown here is derived from an EMBL/GenBank/DDBJ whole genome shotgun (WGS) entry which is preliminary data.</text>
</comment>
<dbReference type="SUPFAM" id="SSF52540">
    <property type="entry name" value="P-loop containing nucleoside triphosphate hydrolases"/>
    <property type="match status" value="1"/>
</dbReference>
<dbReference type="PANTHER" id="PTHR13696:SF99">
    <property type="entry name" value="COBYRINIC ACID AC-DIAMIDE SYNTHASE"/>
    <property type="match status" value="1"/>
</dbReference>
<dbReference type="CDD" id="cd02042">
    <property type="entry name" value="ParAB_family"/>
    <property type="match status" value="1"/>
</dbReference>
<gene>
    <name evidence="2" type="ORF">I4Q42_25085</name>
</gene>
<name>A0ABS0T510_9CAUL</name>
<reference evidence="2 3" key="1">
    <citation type="submission" date="2020-11" db="EMBL/GenBank/DDBJ databases">
        <title>genome sequence of strain KACC 18849.</title>
        <authorList>
            <person name="Gao J."/>
            <person name="Zhang X."/>
        </authorList>
    </citation>
    <scope>NUCLEOTIDE SEQUENCE [LARGE SCALE GENOMIC DNA]</scope>
    <source>
        <strain evidence="2 3">KACC 18849</strain>
    </source>
</reference>
<dbReference type="InterPro" id="IPR025669">
    <property type="entry name" value="AAA_dom"/>
</dbReference>
<feature type="domain" description="AAA" evidence="1">
    <location>
        <begin position="2"/>
        <end position="194"/>
    </location>
</feature>
<dbReference type="InterPro" id="IPR027417">
    <property type="entry name" value="P-loop_NTPase"/>
</dbReference>
<accession>A0ABS0T510</accession>
<dbReference type="Gene3D" id="3.40.50.300">
    <property type="entry name" value="P-loop containing nucleotide triphosphate hydrolases"/>
    <property type="match status" value="1"/>
</dbReference>
<evidence type="ECO:0000313" key="3">
    <source>
        <dbReference type="Proteomes" id="UP000639859"/>
    </source>
</evidence>
<proteinExistence type="predicted"/>
<protein>
    <submittedName>
        <fullName evidence="2">AAA family ATPase</fullName>
    </submittedName>
</protein>
<keyword evidence="3" id="KW-1185">Reference proteome</keyword>
<evidence type="ECO:0000259" key="1">
    <source>
        <dbReference type="Pfam" id="PF13614"/>
    </source>
</evidence>
<dbReference type="Pfam" id="PF13614">
    <property type="entry name" value="AAA_31"/>
    <property type="match status" value="1"/>
</dbReference>
<dbReference type="EMBL" id="JADWOX010000032">
    <property type="protein sequence ID" value="MBI1686958.1"/>
    <property type="molecule type" value="Genomic_DNA"/>
</dbReference>
<dbReference type="Proteomes" id="UP000639859">
    <property type="component" value="Unassembled WGS sequence"/>
</dbReference>
<evidence type="ECO:0000313" key="2">
    <source>
        <dbReference type="EMBL" id="MBI1686958.1"/>
    </source>
</evidence>
<organism evidence="2 3">
    <name type="scientific">Caulobacter hibisci</name>
    <dbReference type="NCBI Taxonomy" id="2035993"/>
    <lineage>
        <taxon>Bacteria</taxon>
        <taxon>Pseudomonadati</taxon>
        <taxon>Pseudomonadota</taxon>
        <taxon>Alphaproteobacteria</taxon>
        <taxon>Caulobacterales</taxon>
        <taxon>Caulobacteraceae</taxon>
        <taxon>Caulobacter</taxon>
    </lineage>
</organism>
<dbReference type="PANTHER" id="PTHR13696">
    <property type="entry name" value="P-LOOP CONTAINING NUCLEOSIDE TRIPHOSPHATE HYDROLASE"/>
    <property type="match status" value="1"/>
</dbReference>
<dbReference type="InterPro" id="IPR050678">
    <property type="entry name" value="DNA_Partitioning_ATPase"/>
</dbReference>
<sequence>MNMKGGVGKTTATLNLGGLLARYVIGGKPPLRVLMIDYDPQFNLSQAYLTAKDYFALEKQRKTTLSILMDSGTALNPYQLQVPGNHAPPSVGSLATNLYKHPSGGLLDIVPSTLNLMYVALGQATTNTGPIEERFEKFITDCRAHYDLILIDCHPAGSLFTKTSLTNSDYVLIPVVPQKYAVRGIGLMMEFMKAKKAGTKAPAPLILFNSTSRHGTSPEEAAIRADGTYAPFCLANTLKWYKAFGEPEGGSGFVWQSSKPYSTQAFTNLAAVGRELRTKIAL</sequence>